<keyword evidence="8" id="KW-0106">Calcium</keyword>
<evidence type="ECO:0000256" key="9">
    <source>
        <dbReference type="ARBA" id="ARBA00022989"/>
    </source>
</evidence>
<comment type="subcellular location">
    <subcellularLocation>
        <location evidence="1">Mitochondrion inner membrane</location>
        <topology evidence="1">Multi-pass membrane protein</topology>
    </subcellularLocation>
</comment>
<keyword evidence="9 14" id="KW-1133">Transmembrane helix</keyword>
<keyword evidence="4 12" id="KW-0812">Transmembrane</keyword>
<feature type="repeat" description="Solcar" evidence="12">
    <location>
        <begin position="17"/>
        <end position="105"/>
    </location>
</feature>
<accession>A0AAV5RFR2</accession>
<dbReference type="FunFam" id="1.50.40.10:FF:000016">
    <property type="entry name" value="Solute carrier family 25 member 23"/>
    <property type="match status" value="1"/>
</dbReference>
<dbReference type="InterPro" id="IPR023395">
    <property type="entry name" value="MCP_dom_sf"/>
</dbReference>
<dbReference type="GO" id="GO:0005743">
    <property type="term" value="C:mitochondrial inner membrane"/>
    <property type="evidence" value="ECO:0007669"/>
    <property type="project" value="UniProtKB-SubCell"/>
</dbReference>
<keyword evidence="11 12" id="KW-0472">Membrane</keyword>
<dbReference type="GO" id="GO:0055085">
    <property type="term" value="P:transmembrane transport"/>
    <property type="evidence" value="ECO:0007669"/>
    <property type="project" value="InterPro"/>
</dbReference>
<evidence type="ECO:0000256" key="4">
    <source>
        <dbReference type="ARBA" id="ARBA00022692"/>
    </source>
</evidence>
<evidence type="ECO:0000256" key="3">
    <source>
        <dbReference type="ARBA" id="ARBA00022448"/>
    </source>
</evidence>
<keyword evidence="6" id="KW-0677">Repeat</keyword>
<reference evidence="15 16" key="1">
    <citation type="journal article" date="2023" name="Elife">
        <title>Identification of key yeast species and microbe-microbe interactions impacting larval growth of Drosophila in the wild.</title>
        <authorList>
            <person name="Mure A."/>
            <person name="Sugiura Y."/>
            <person name="Maeda R."/>
            <person name="Honda K."/>
            <person name="Sakurai N."/>
            <person name="Takahashi Y."/>
            <person name="Watada M."/>
            <person name="Katoh T."/>
            <person name="Gotoh A."/>
            <person name="Gotoh Y."/>
            <person name="Taniguchi I."/>
            <person name="Nakamura K."/>
            <person name="Hayashi T."/>
            <person name="Katayama T."/>
            <person name="Uemura T."/>
            <person name="Hattori Y."/>
        </authorList>
    </citation>
    <scope>NUCLEOTIDE SEQUENCE [LARGE SCALE GENOMIC DNA]</scope>
    <source>
        <strain evidence="15 16">SB-73</strain>
    </source>
</reference>
<evidence type="ECO:0000256" key="11">
    <source>
        <dbReference type="ARBA" id="ARBA00023136"/>
    </source>
</evidence>
<evidence type="ECO:0000256" key="5">
    <source>
        <dbReference type="ARBA" id="ARBA00022723"/>
    </source>
</evidence>
<evidence type="ECO:0000256" key="7">
    <source>
        <dbReference type="ARBA" id="ARBA00022792"/>
    </source>
</evidence>
<dbReference type="GO" id="GO:0046872">
    <property type="term" value="F:metal ion binding"/>
    <property type="evidence" value="ECO:0007669"/>
    <property type="project" value="UniProtKB-KW"/>
</dbReference>
<keyword evidence="16" id="KW-1185">Reference proteome</keyword>
<dbReference type="PANTHER" id="PTHR24089">
    <property type="entry name" value="SOLUTE CARRIER FAMILY 25"/>
    <property type="match status" value="1"/>
</dbReference>
<gene>
    <name evidence="15" type="ORF">DASB73_005610</name>
</gene>
<keyword evidence="3 13" id="KW-0813">Transport</keyword>
<proteinExistence type="inferred from homology"/>
<evidence type="ECO:0000256" key="13">
    <source>
        <dbReference type="RuleBase" id="RU000488"/>
    </source>
</evidence>
<evidence type="ECO:0000256" key="6">
    <source>
        <dbReference type="ARBA" id="ARBA00022737"/>
    </source>
</evidence>
<evidence type="ECO:0000313" key="15">
    <source>
        <dbReference type="EMBL" id="GMM49603.1"/>
    </source>
</evidence>
<feature type="repeat" description="Solcar" evidence="12">
    <location>
        <begin position="211"/>
        <end position="300"/>
    </location>
</feature>
<dbReference type="Pfam" id="PF00153">
    <property type="entry name" value="Mito_carr"/>
    <property type="match status" value="3"/>
</dbReference>
<comment type="similarity">
    <text evidence="2 13">Belongs to the mitochondrial carrier (TC 2.A.29) family.</text>
</comment>
<evidence type="ECO:0000256" key="12">
    <source>
        <dbReference type="PROSITE-ProRule" id="PRU00282"/>
    </source>
</evidence>
<organism evidence="15 16">
    <name type="scientific">Starmerella bacillaris</name>
    <name type="common">Yeast</name>
    <name type="synonym">Candida zemplinina</name>
    <dbReference type="NCBI Taxonomy" id="1247836"/>
    <lineage>
        <taxon>Eukaryota</taxon>
        <taxon>Fungi</taxon>
        <taxon>Dikarya</taxon>
        <taxon>Ascomycota</taxon>
        <taxon>Saccharomycotina</taxon>
        <taxon>Dipodascomycetes</taxon>
        <taxon>Dipodascales</taxon>
        <taxon>Trichomonascaceae</taxon>
        <taxon>Starmerella</taxon>
    </lineage>
</organism>
<dbReference type="SUPFAM" id="SSF103506">
    <property type="entry name" value="Mitochondrial carrier"/>
    <property type="match status" value="1"/>
</dbReference>
<dbReference type="InterPro" id="IPR002067">
    <property type="entry name" value="MCP"/>
</dbReference>
<keyword evidence="10" id="KW-0496">Mitochondrion</keyword>
<keyword evidence="5" id="KW-0479">Metal-binding</keyword>
<evidence type="ECO:0000256" key="2">
    <source>
        <dbReference type="ARBA" id="ARBA00006375"/>
    </source>
</evidence>
<dbReference type="AlphaFoldDB" id="A0AAV5RFR2"/>
<comment type="caution">
    <text evidence="15">The sequence shown here is derived from an EMBL/GenBank/DDBJ whole genome shotgun (WGS) entry which is preliminary data.</text>
</comment>
<dbReference type="PRINTS" id="PR00926">
    <property type="entry name" value="MITOCARRIER"/>
</dbReference>
<dbReference type="EMBL" id="BTGC01000003">
    <property type="protein sequence ID" value="GMM49603.1"/>
    <property type="molecule type" value="Genomic_DNA"/>
</dbReference>
<feature type="repeat" description="Solcar" evidence="12">
    <location>
        <begin position="118"/>
        <end position="203"/>
    </location>
</feature>
<evidence type="ECO:0000256" key="14">
    <source>
        <dbReference type="SAM" id="Phobius"/>
    </source>
</evidence>
<evidence type="ECO:0000256" key="1">
    <source>
        <dbReference type="ARBA" id="ARBA00004448"/>
    </source>
</evidence>
<feature type="transmembrane region" description="Helical" evidence="14">
    <location>
        <begin position="174"/>
        <end position="192"/>
    </location>
</feature>
<evidence type="ECO:0000256" key="10">
    <source>
        <dbReference type="ARBA" id="ARBA00023128"/>
    </source>
</evidence>
<evidence type="ECO:0000256" key="8">
    <source>
        <dbReference type="ARBA" id="ARBA00022837"/>
    </source>
</evidence>
<dbReference type="Gene3D" id="1.50.40.10">
    <property type="entry name" value="Mitochondrial carrier domain"/>
    <property type="match status" value="1"/>
</dbReference>
<feature type="transmembrane region" description="Helical" evidence="14">
    <location>
        <begin position="212"/>
        <end position="234"/>
    </location>
</feature>
<evidence type="ECO:0000313" key="16">
    <source>
        <dbReference type="Proteomes" id="UP001362899"/>
    </source>
</evidence>
<protein>
    <submittedName>
        <fullName evidence="15">Ca(2+)-binding ATP:ADP antiporter</fullName>
    </submittedName>
</protein>
<name>A0AAV5RFR2_STABA</name>
<keyword evidence="7" id="KW-0999">Mitochondrion inner membrane</keyword>
<dbReference type="InterPro" id="IPR018108">
    <property type="entry name" value="MCP_transmembrane"/>
</dbReference>
<dbReference type="Proteomes" id="UP001362899">
    <property type="component" value="Unassembled WGS sequence"/>
</dbReference>
<dbReference type="PROSITE" id="PS50920">
    <property type="entry name" value="SOLCAR"/>
    <property type="match status" value="3"/>
</dbReference>
<sequence>MPPKQRLDEELDADPVLENAGYFLAGGIAGVVSRTCTAPFDRLKVFLIANNDTTPMSARQAVQKIYYEGKPSGVRAFFKGNGLNVIKVLPDSGMKFGGFETAKKVLARLEGKPSSEELSAFSTYIAGGIGGMMSQLTVYPIDTIKFRMQCEQYSGRGVVFKIIRDMYAQNGLRMFYRGLYVGVLGMFPMAAIDLGSFSMLRAMYKAEFGSPGNLSVLAMGAMSGSIGATVVYPINLVRTRLQTQGTAGHKATYKGFIDCYKKTVAKEGYRGLYRGLAPNLGKVAPSVAISYMVYEKAKKVMNLP</sequence>